<dbReference type="InterPro" id="IPR000276">
    <property type="entry name" value="GPCR_Rhodpsn"/>
</dbReference>
<comment type="subcellular location">
    <subcellularLocation>
        <location evidence="1">Membrane</location>
    </subcellularLocation>
</comment>
<feature type="transmembrane region" description="Helical" evidence="5">
    <location>
        <begin position="82"/>
        <end position="103"/>
    </location>
</feature>
<feature type="transmembrane region" description="Helical" evidence="5">
    <location>
        <begin position="216"/>
        <end position="242"/>
    </location>
</feature>
<name>A0A814TZT4_ADIRI</name>
<reference evidence="7" key="1">
    <citation type="submission" date="2021-02" db="EMBL/GenBank/DDBJ databases">
        <authorList>
            <person name="Nowell W R."/>
        </authorList>
    </citation>
    <scope>NUCLEOTIDE SEQUENCE</scope>
</reference>
<keyword evidence="4 5" id="KW-0472">Membrane</keyword>
<dbReference type="Gene3D" id="1.20.1070.10">
    <property type="entry name" value="Rhodopsin 7-helix transmembrane proteins"/>
    <property type="match status" value="1"/>
</dbReference>
<organism evidence="7 8">
    <name type="scientific">Adineta ricciae</name>
    <name type="common">Rotifer</name>
    <dbReference type="NCBI Taxonomy" id="249248"/>
    <lineage>
        <taxon>Eukaryota</taxon>
        <taxon>Metazoa</taxon>
        <taxon>Spiralia</taxon>
        <taxon>Gnathifera</taxon>
        <taxon>Rotifera</taxon>
        <taxon>Eurotatoria</taxon>
        <taxon>Bdelloidea</taxon>
        <taxon>Adinetida</taxon>
        <taxon>Adinetidae</taxon>
        <taxon>Adineta</taxon>
    </lineage>
</organism>
<evidence type="ECO:0000256" key="3">
    <source>
        <dbReference type="ARBA" id="ARBA00022989"/>
    </source>
</evidence>
<dbReference type="PANTHER" id="PTHR46641">
    <property type="entry name" value="FMRFAMIDE RECEPTOR-RELATED"/>
    <property type="match status" value="1"/>
</dbReference>
<feature type="transmembrane region" description="Helical" evidence="5">
    <location>
        <begin position="123"/>
        <end position="144"/>
    </location>
</feature>
<accession>A0A814TZT4</accession>
<feature type="transmembrane region" description="Helical" evidence="5">
    <location>
        <begin position="165"/>
        <end position="185"/>
    </location>
</feature>
<comment type="caution">
    <text evidence="7">The sequence shown here is derived from an EMBL/GenBank/DDBJ whole genome shotgun (WGS) entry which is preliminary data.</text>
</comment>
<dbReference type="InterPro" id="IPR052954">
    <property type="entry name" value="GPCR-Ligand_Int"/>
</dbReference>
<protein>
    <recommendedName>
        <fullName evidence="6">G-protein coupled receptors family 1 profile domain-containing protein</fullName>
    </recommendedName>
</protein>
<dbReference type="Proteomes" id="UP000663828">
    <property type="component" value="Unassembled WGS sequence"/>
</dbReference>
<dbReference type="AlphaFoldDB" id="A0A814TZT4"/>
<feature type="domain" description="G-protein coupled receptors family 1 profile" evidence="6">
    <location>
        <begin position="60"/>
        <end position="323"/>
    </location>
</feature>
<keyword evidence="3 5" id="KW-1133">Transmembrane helix</keyword>
<evidence type="ECO:0000256" key="5">
    <source>
        <dbReference type="SAM" id="Phobius"/>
    </source>
</evidence>
<dbReference type="CDD" id="cd00637">
    <property type="entry name" value="7tm_classA_rhodopsin-like"/>
    <property type="match status" value="1"/>
</dbReference>
<gene>
    <name evidence="7" type="ORF">XAT740_LOCUS21875</name>
</gene>
<dbReference type="GO" id="GO:0004930">
    <property type="term" value="F:G protein-coupled receptor activity"/>
    <property type="evidence" value="ECO:0007669"/>
    <property type="project" value="InterPro"/>
</dbReference>
<sequence length="430" mass="49636">MNLLGAPSSCSQVNELLQRLCPDNSTEVCEDIRYIRVGLIADCHITPVFYLLTVVCIVIGSVLNPLSTYCFFKMYKRDSQNIFLYVLSISDTINLQINFALPVLRQWEIIDDYFRNNDSFCRIFGVLNEFFLIFPAWLLVLLTIDRLIYITRLVKRPLSYTRQRAKLSILALGLCVLILSLYRLFDVKGIDQSGAFAIVTCNVTDYSIPTMKYLNLLIWSIFPLCVTLILSIIMIYEISVTSDRIQKNPVKHRSIKFDQATKTTLFISILFPTVFHTPTGITIALALIYQNSQYTTVTILILVARKLTMLLSAINSSCKFFVYIKTFPHFNEILCALFQCDKYRYRHRGSSIELSYRGLRRSRDTANSNKIRFEQNKQRLSLSESRTTSFSKINDRHPSVYYNIHSPECISKTVSEYQAMIEVHEDFASL</sequence>
<dbReference type="Pfam" id="PF00001">
    <property type="entry name" value="7tm_1"/>
    <property type="match status" value="1"/>
</dbReference>
<proteinExistence type="predicted"/>
<evidence type="ECO:0000256" key="4">
    <source>
        <dbReference type="ARBA" id="ARBA00023136"/>
    </source>
</evidence>
<feature type="transmembrane region" description="Helical" evidence="5">
    <location>
        <begin position="294"/>
        <end position="314"/>
    </location>
</feature>
<feature type="transmembrane region" description="Helical" evidence="5">
    <location>
        <begin position="263"/>
        <end position="288"/>
    </location>
</feature>
<dbReference type="EMBL" id="CAJNOR010001587">
    <property type="protein sequence ID" value="CAF1168181.1"/>
    <property type="molecule type" value="Genomic_DNA"/>
</dbReference>
<feature type="transmembrane region" description="Helical" evidence="5">
    <location>
        <begin position="48"/>
        <end position="70"/>
    </location>
</feature>
<evidence type="ECO:0000256" key="2">
    <source>
        <dbReference type="ARBA" id="ARBA00022692"/>
    </source>
</evidence>
<keyword evidence="8" id="KW-1185">Reference proteome</keyword>
<dbReference type="InterPro" id="IPR017452">
    <property type="entry name" value="GPCR_Rhodpsn_7TM"/>
</dbReference>
<keyword evidence="2 5" id="KW-0812">Transmembrane</keyword>
<evidence type="ECO:0000313" key="8">
    <source>
        <dbReference type="Proteomes" id="UP000663828"/>
    </source>
</evidence>
<dbReference type="PROSITE" id="PS50262">
    <property type="entry name" value="G_PROTEIN_RECEP_F1_2"/>
    <property type="match status" value="1"/>
</dbReference>
<dbReference type="SUPFAM" id="SSF81321">
    <property type="entry name" value="Family A G protein-coupled receptor-like"/>
    <property type="match status" value="1"/>
</dbReference>
<evidence type="ECO:0000313" key="7">
    <source>
        <dbReference type="EMBL" id="CAF1168181.1"/>
    </source>
</evidence>
<evidence type="ECO:0000256" key="1">
    <source>
        <dbReference type="ARBA" id="ARBA00004370"/>
    </source>
</evidence>
<evidence type="ECO:0000259" key="6">
    <source>
        <dbReference type="PROSITE" id="PS50262"/>
    </source>
</evidence>
<dbReference type="GO" id="GO:0016020">
    <property type="term" value="C:membrane"/>
    <property type="evidence" value="ECO:0007669"/>
    <property type="project" value="UniProtKB-SubCell"/>
</dbReference>